<feature type="domain" description="Peptidoglycan binding" evidence="2">
    <location>
        <begin position="114"/>
        <end position="173"/>
    </location>
</feature>
<dbReference type="Proteomes" id="UP000675920">
    <property type="component" value="Unplaced"/>
</dbReference>
<organism evidence="3 4">
    <name type="scientific">Derxia gummosa DSM 723</name>
    <dbReference type="NCBI Taxonomy" id="1121388"/>
    <lineage>
        <taxon>Bacteria</taxon>
        <taxon>Pseudomonadati</taxon>
        <taxon>Pseudomonadota</taxon>
        <taxon>Betaproteobacteria</taxon>
        <taxon>Burkholderiales</taxon>
        <taxon>Alcaligenaceae</taxon>
        <taxon>Derxia</taxon>
    </lineage>
</organism>
<sequence>MADFDKALALTLKAEGGYSKDPDDPGGETWKGIARNRQPRWPGWALIDAAKNQASFPANLDQNADLQELVRTFYRNEFWNRIHGDDIAQQEVAEAIFDFGVNAGAALSVRLAQAAVQAEVDGAVGGDTLARLNAVEPHAFLALFTVAKIARYVSLCEQNAGNRKYFYGWVRRALAGV</sequence>
<dbReference type="Pfam" id="PF05838">
    <property type="entry name" value="Glyco_hydro_108"/>
    <property type="match status" value="1"/>
</dbReference>
<dbReference type="Gene3D" id="1.20.141.10">
    <property type="entry name" value="Chitosanase, subunit A, domain 1"/>
    <property type="match status" value="1"/>
</dbReference>
<reference evidence="4" key="2">
    <citation type="journal article" date="1995" name="Structure">
        <title>Structures and mechanisms of glycosyl hydrolases.</title>
        <authorList>
            <person name="Davies G."/>
            <person name="Henrissat B."/>
        </authorList>
    </citation>
    <scope>NUCLEOTIDE SEQUENCE</scope>
</reference>
<dbReference type="InterPro" id="IPR023346">
    <property type="entry name" value="Lysozyme-like_dom_sf"/>
</dbReference>
<dbReference type="RefSeq" id="WP_028312000.1">
    <property type="nucleotide sequence ID" value="NZ_AXWS01000014.1"/>
</dbReference>
<reference evidence="4" key="1">
    <citation type="journal article" date="1995" name="Proc. Natl. Acad. Sci.">
        <title>Conserved catalytic machinery and the prediction of a common fold for several families of glycosyl hydrolases.</title>
        <authorList>
            <person name="Henrissat B."/>
            <person name="Callebaut I."/>
            <person name="Fabrega S."/>
            <person name="Lehn P."/>
            <person name="Mornon J.P."/>
            <person name="Davies G."/>
        </authorList>
    </citation>
    <scope>NUCLEOTIDE SEQUENCE</scope>
</reference>
<accession>A0A8B6X4S5</accession>
<protein>
    <submittedName>
        <fullName evidence="4">Glycoside hydrolase family 108 protein</fullName>
        <ecNumber evidence="4">3.2.1.-</ecNumber>
    </submittedName>
</protein>
<dbReference type="SUPFAM" id="SSF53955">
    <property type="entry name" value="Lysozyme-like"/>
    <property type="match status" value="1"/>
</dbReference>
<dbReference type="AlphaFoldDB" id="A0A8B6X4S5"/>
<dbReference type="EC" id="3.2.1.-" evidence="4"/>
<name>A0A8B6X4S5_9BURK</name>
<dbReference type="InterPro" id="IPR008565">
    <property type="entry name" value="TtsA-like_GH18_dom"/>
</dbReference>
<evidence type="ECO:0000259" key="2">
    <source>
        <dbReference type="Pfam" id="PF09374"/>
    </source>
</evidence>
<dbReference type="InterPro" id="IPR018537">
    <property type="entry name" value="Peptidoglycan-bd_3"/>
</dbReference>
<evidence type="ECO:0000259" key="1">
    <source>
        <dbReference type="Pfam" id="PF05838"/>
    </source>
</evidence>
<reference evidence="4" key="3">
    <citation type="submission" date="2025-08" db="UniProtKB">
        <authorList>
            <consortium name="RefSeq"/>
        </authorList>
    </citation>
    <scope>IDENTIFICATION</scope>
</reference>
<dbReference type="OrthoDB" id="9815229at2"/>
<keyword evidence="3" id="KW-1185">Reference proteome</keyword>
<dbReference type="GO" id="GO:0016787">
    <property type="term" value="F:hydrolase activity"/>
    <property type="evidence" value="ECO:0007669"/>
    <property type="project" value="UniProtKB-KW"/>
</dbReference>
<dbReference type="Pfam" id="PF09374">
    <property type="entry name" value="PG_binding_3"/>
    <property type="match status" value="1"/>
</dbReference>
<keyword evidence="4" id="KW-0378">Hydrolase</keyword>
<feature type="domain" description="TtsA-like Glycoside hydrolase family 108" evidence="1">
    <location>
        <begin position="10"/>
        <end position="104"/>
    </location>
</feature>
<evidence type="ECO:0000313" key="3">
    <source>
        <dbReference type="Proteomes" id="UP000675920"/>
    </source>
</evidence>
<evidence type="ECO:0000313" key="4">
    <source>
        <dbReference type="RefSeq" id="WP_028312000.1"/>
    </source>
</evidence>
<proteinExistence type="predicted"/>